<keyword evidence="3" id="KW-1185">Reference proteome</keyword>
<dbReference type="Proteomes" id="UP001642409">
    <property type="component" value="Unassembled WGS sequence"/>
</dbReference>
<gene>
    <name evidence="2" type="ORF">HINF_LOCUS69402</name>
    <name evidence="1" type="ORF">HINF_LOCUS8364</name>
</gene>
<dbReference type="EMBL" id="CATOUU010000203">
    <property type="protein sequence ID" value="CAI9920719.1"/>
    <property type="molecule type" value="Genomic_DNA"/>
</dbReference>
<evidence type="ECO:0000313" key="3">
    <source>
        <dbReference type="Proteomes" id="UP001642409"/>
    </source>
</evidence>
<dbReference type="AlphaFoldDB" id="A0AA86NIR6"/>
<reference evidence="2 3" key="2">
    <citation type="submission" date="2024-07" db="EMBL/GenBank/DDBJ databases">
        <authorList>
            <person name="Akdeniz Z."/>
        </authorList>
    </citation>
    <scope>NUCLEOTIDE SEQUENCE [LARGE SCALE GENOMIC DNA]</scope>
</reference>
<name>A0AA86NIR6_9EUKA</name>
<dbReference type="EMBL" id="CAXDID020000505">
    <property type="protein sequence ID" value="CAL6098007.1"/>
    <property type="molecule type" value="Genomic_DNA"/>
</dbReference>
<comment type="caution">
    <text evidence="1">The sequence shown here is derived from an EMBL/GenBank/DDBJ whole genome shotgun (WGS) entry which is preliminary data.</text>
</comment>
<organism evidence="1">
    <name type="scientific">Hexamita inflata</name>
    <dbReference type="NCBI Taxonomy" id="28002"/>
    <lineage>
        <taxon>Eukaryota</taxon>
        <taxon>Metamonada</taxon>
        <taxon>Diplomonadida</taxon>
        <taxon>Hexamitidae</taxon>
        <taxon>Hexamitinae</taxon>
        <taxon>Hexamita</taxon>
    </lineage>
</organism>
<sequence length="93" mass="10593">MKIVEKLTRINLILAQLGLNDAASDVQNQIWDVERVVWSLCTDEENKAIFKKIFIDNDTIFRKVLIQKALNGDDFDAATTEDMGAIEIIKQLL</sequence>
<accession>A0AA86NIR6</accession>
<proteinExistence type="predicted"/>
<protein>
    <submittedName>
        <fullName evidence="1">Uncharacterized protein</fullName>
    </submittedName>
</protein>
<reference evidence="1" key="1">
    <citation type="submission" date="2023-06" db="EMBL/GenBank/DDBJ databases">
        <authorList>
            <person name="Kurt Z."/>
        </authorList>
    </citation>
    <scope>NUCLEOTIDE SEQUENCE</scope>
</reference>
<evidence type="ECO:0000313" key="1">
    <source>
        <dbReference type="EMBL" id="CAI9920719.1"/>
    </source>
</evidence>
<evidence type="ECO:0000313" key="2">
    <source>
        <dbReference type="EMBL" id="CAL6098007.1"/>
    </source>
</evidence>